<dbReference type="CDD" id="cd02440">
    <property type="entry name" value="AdoMet_MTases"/>
    <property type="match status" value="1"/>
</dbReference>
<evidence type="ECO:0000313" key="3">
    <source>
        <dbReference type="Proteomes" id="UP000739538"/>
    </source>
</evidence>
<gene>
    <name evidence="2" type="ORF">KDA27_27785</name>
</gene>
<accession>A0A956NLY3</accession>
<dbReference type="Proteomes" id="UP000739538">
    <property type="component" value="Unassembled WGS sequence"/>
</dbReference>
<dbReference type="AlphaFoldDB" id="A0A956NLY3"/>
<comment type="caution">
    <text evidence="2">The sequence shown here is derived from an EMBL/GenBank/DDBJ whole genome shotgun (WGS) entry which is preliminary data.</text>
</comment>
<dbReference type="SUPFAM" id="SSF53335">
    <property type="entry name" value="S-adenosyl-L-methionine-dependent methyltransferases"/>
    <property type="match status" value="1"/>
</dbReference>
<dbReference type="InterPro" id="IPR013216">
    <property type="entry name" value="Methyltransf_11"/>
</dbReference>
<evidence type="ECO:0000313" key="2">
    <source>
        <dbReference type="EMBL" id="MCA9759629.1"/>
    </source>
</evidence>
<reference evidence="2" key="1">
    <citation type="submission" date="2020-04" db="EMBL/GenBank/DDBJ databases">
        <authorList>
            <person name="Zhang T."/>
        </authorList>
    </citation>
    <scope>NUCLEOTIDE SEQUENCE</scope>
    <source>
        <strain evidence="2">HKST-UBA02</strain>
    </source>
</reference>
<dbReference type="Gene3D" id="3.40.50.150">
    <property type="entry name" value="Vaccinia Virus protein VP39"/>
    <property type="match status" value="1"/>
</dbReference>
<keyword evidence="2" id="KW-0808">Transferase</keyword>
<reference evidence="2" key="2">
    <citation type="journal article" date="2021" name="Microbiome">
        <title>Successional dynamics and alternative stable states in a saline activated sludge microbial community over 9 years.</title>
        <authorList>
            <person name="Wang Y."/>
            <person name="Ye J."/>
            <person name="Ju F."/>
            <person name="Liu L."/>
            <person name="Boyd J.A."/>
            <person name="Deng Y."/>
            <person name="Parks D.H."/>
            <person name="Jiang X."/>
            <person name="Yin X."/>
            <person name="Woodcroft B.J."/>
            <person name="Tyson G.W."/>
            <person name="Hugenholtz P."/>
            <person name="Polz M.F."/>
            <person name="Zhang T."/>
        </authorList>
    </citation>
    <scope>NUCLEOTIDE SEQUENCE</scope>
    <source>
        <strain evidence="2">HKST-UBA02</strain>
    </source>
</reference>
<keyword evidence="2" id="KW-0489">Methyltransferase</keyword>
<feature type="non-terminal residue" evidence="2">
    <location>
        <position position="1"/>
    </location>
</feature>
<dbReference type="InterPro" id="IPR029063">
    <property type="entry name" value="SAM-dependent_MTases_sf"/>
</dbReference>
<feature type="domain" description="Methyltransferase type 11" evidence="1">
    <location>
        <begin position="48"/>
        <end position="136"/>
    </location>
</feature>
<dbReference type="GO" id="GO:0008757">
    <property type="term" value="F:S-adenosylmethionine-dependent methyltransferase activity"/>
    <property type="evidence" value="ECO:0007669"/>
    <property type="project" value="InterPro"/>
</dbReference>
<evidence type="ECO:0000259" key="1">
    <source>
        <dbReference type="Pfam" id="PF08241"/>
    </source>
</evidence>
<sequence>KILYTEFSPKMRERAERDIEYRIERTDQKDKFVKTAESYLEGAPRSILDVGGGQGGAVTAFRKAFAAERSVLLDIDDEWVELAWLRDPETEVIRGDATHMPFRDEGFDFLFTQATLEHIPDWKAGVAEMSRVSREGLLCYNPNGRFIYDVHVAAPFVTWLPKEPAAYVALAYHKLRRTGRTMESIRGELQVTHYWPRAKVVRELRRLGCEVENAFGEFIRHSVEDSYHIYGGRLMQTFRTRPWTRKVFTNTALLLGAEPNVYLFYRSTARNGARNGTTRSS</sequence>
<protein>
    <submittedName>
        <fullName evidence="2">Class I SAM-dependent methyltransferase</fullName>
    </submittedName>
</protein>
<organism evidence="2 3">
    <name type="scientific">Eiseniibacteriota bacterium</name>
    <dbReference type="NCBI Taxonomy" id="2212470"/>
    <lineage>
        <taxon>Bacteria</taxon>
        <taxon>Candidatus Eiseniibacteriota</taxon>
    </lineage>
</organism>
<dbReference type="PANTHER" id="PTHR43591">
    <property type="entry name" value="METHYLTRANSFERASE"/>
    <property type="match status" value="1"/>
</dbReference>
<name>A0A956NLY3_UNCEI</name>
<dbReference type="GO" id="GO:0032259">
    <property type="term" value="P:methylation"/>
    <property type="evidence" value="ECO:0007669"/>
    <property type="project" value="UniProtKB-KW"/>
</dbReference>
<dbReference type="Pfam" id="PF08241">
    <property type="entry name" value="Methyltransf_11"/>
    <property type="match status" value="1"/>
</dbReference>
<dbReference type="PANTHER" id="PTHR43591:SF24">
    <property type="entry name" value="2-METHOXY-6-POLYPRENYL-1,4-BENZOQUINOL METHYLASE, MITOCHONDRIAL"/>
    <property type="match status" value="1"/>
</dbReference>
<proteinExistence type="predicted"/>
<dbReference type="EMBL" id="JAGQHS010000416">
    <property type="protein sequence ID" value="MCA9759629.1"/>
    <property type="molecule type" value="Genomic_DNA"/>
</dbReference>